<dbReference type="PANTHER" id="PTHR33393:SF13">
    <property type="entry name" value="PGA BIOSYNTHESIS PROTEIN CAPA"/>
    <property type="match status" value="1"/>
</dbReference>
<dbReference type="OrthoDB" id="9799970at2"/>
<evidence type="ECO:0000256" key="2">
    <source>
        <dbReference type="SAM" id="Phobius"/>
    </source>
</evidence>
<keyword evidence="2" id="KW-0472">Membrane</keyword>
<comment type="similarity">
    <text evidence="1">Belongs to the CapA family.</text>
</comment>
<keyword evidence="5" id="KW-1185">Reference proteome</keyword>
<dbReference type="Gene3D" id="3.60.21.10">
    <property type="match status" value="1"/>
</dbReference>
<accession>A0A4Q9KFK5</accession>
<dbReference type="SMART" id="SM00854">
    <property type="entry name" value="PGA_cap"/>
    <property type="match status" value="1"/>
</dbReference>
<sequence length="464" mass="46815">MMSMPLVSMRRLFVASSKPGAGCCTGCDAVIPAVSHGRTARIAQEHPARRGASGGGSGYPAAQEVFPMAPVLFLRALAAAGIAGVLVLAVNAVATIGPGSSGSAPGGIVPALADPGPVPGQPLVGDDPVTIALAGDVHFENQLAPVAADPQGLASLAPHLGAADLTIVNLESAVTDGGGRRMAGKQFTFATPPSGLTTLSNAGVDVVSLANNHGVDFGAKGLEQTLAARAGSPVAMVGIGANAAEAFAPSVHTVDGMSIAVLAATQLRDHTTVYFRAGEDKAGVASMEDPERLLAAVREAAITHDVVVVVPHWGVEKQTCPSAKQVAAARQLADAGADVVVGGHSHRVMGSGWLGDTYVGYGLGNFVWFRNTTFPGRSTGVLTIEVDKGQVSAKRKALAQGEPSPGPVVVRDAWQPLSIPTSGIPAPDPETAQQMLADREKAVACSGLDAAPRSAPLVATAPGR</sequence>
<organism evidence="4 5">
    <name type="scientific">Propioniciclava sinopodophylli</name>
    <dbReference type="NCBI Taxonomy" id="1837344"/>
    <lineage>
        <taxon>Bacteria</taxon>
        <taxon>Bacillati</taxon>
        <taxon>Actinomycetota</taxon>
        <taxon>Actinomycetes</taxon>
        <taxon>Propionibacteriales</taxon>
        <taxon>Propionibacteriaceae</taxon>
        <taxon>Propioniciclava</taxon>
    </lineage>
</organism>
<protein>
    <submittedName>
        <fullName evidence="4">CapA family protein</fullName>
    </submittedName>
</protein>
<dbReference type="PANTHER" id="PTHR33393">
    <property type="entry name" value="POLYGLUTAMINE SYNTHESIS ACCESSORY PROTEIN RV0574C-RELATED"/>
    <property type="match status" value="1"/>
</dbReference>
<evidence type="ECO:0000313" key="4">
    <source>
        <dbReference type="EMBL" id="TBT87198.1"/>
    </source>
</evidence>
<dbReference type="SUPFAM" id="SSF56300">
    <property type="entry name" value="Metallo-dependent phosphatases"/>
    <property type="match status" value="1"/>
</dbReference>
<dbReference type="InterPro" id="IPR029052">
    <property type="entry name" value="Metallo-depent_PP-like"/>
</dbReference>
<name>A0A4Q9KFK5_9ACTN</name>
<dbReference type="InterPro" id="IPR052169">
    <property type="entry name" value="CW_Biosynth-Accessory"/>
</dbReference>
<feature type="transmembrane region" description="Helical" evidence="2">
    <location>
        <begin position="72"/>
        <end position="94"/>
    </location>
</feature>
<dbReference type="Proteomes" id="UP000292373">
    <property type="component" value="Unassembled WGS sequence"/>
</dbReference>
<feature type="domain" description="Capsule synthesis protein CapA" evidence="3">
    <location>
        <begin position="130"/>
        <end position="370"/>
    </location>
</feature>
<dbReference type="Pfam" id="PF09587">
    <property type="entry name" value="PGA_cap"/>
    <property type="match status" value="1"/>
</dbReference>
<proteinExistence type="inferred from homology"/>
<evidence type="ECO:0000313" key="5">
    <source>
        <dbReference type="Proteomes" id="UP000292373"/>
    </source>
</evidence>
<reference evidence="4 5" key="1">
    <citation type="submission" date="2019-01" db="EMBL/GenBank/DDBJ databases">
        <title>Lactibacter flavus gen. nov., sp. nov., a novel bacterium of the family Propionibacteriaceae isolated from raw milk and dairy products.</title>
        <authorList>
            <person name="Huptas C."/>
            <person name="Wenning M."/>
            <person name="Breitenwieser F."/>
            <person name="Doll E."/>
            <person name="Von Neubeck M."/>
            <person name="Busse H.-J."/>
            <person name="Scherer S."/>
        </authorList>
    </citation>
    <scope>NUCLEOTIDE SEQUENCE [LARGE SCALE GENOMIC DNA]</scope>
    <source>
        <strain evidence="4 5">KCTC 33808</strain>
    </source>
</reference>
<keyword evidence="2" id="KW-0812">Transmembrane</keyword>
<dbReference type="EMBL" id="SDMQ01000002">
    <property type="protein sequence ID" value="TBT87198.1"/>
    <property type="molecule type" value="Genomic_DNA"/>
</dbReference>
<gene>
    <name evidence="4" type="ORF">ET989_02470</name>
</gene>
<comment type="caution">
    <text evidence="4">The sequence shown here is derived from an EMBL/GenBank/DDBJ whole genome shotgun (WGS) entry which is preliminary data.</text>
</comment>
<dbReference type="AlphaFoldDB" id="A0A4Q9KFK5"/>
<evidence type="ECO:0000259" key="3">
    <source>
        <dbReference type="SMART" id="SM00854"/>
    </source>
</evidence>
<keyword evidence="2" id="KW-1133">Transmembrane helix</keyword>
<dbReference type="InterPro" id="IPR019079">
    <property type="entry name" value="Capsule_synth_CapA"/>
</dbReference>
<evidence type="ECO:0000256" key="1">
    <source>
        <dbReference type="ARBA" id="ARBA00005662"/>
    </source>
</evidence>
<dbReference type="CDD" id="cd07381">
    <property type="entry name" value="MPP_CapA"/>
    <property type="match status" value="1"/>
</dbReference>